<evidence type="ECO:0000313" key="1">
    <source>
        <dbReference type="EMBL" id="GAA4059787.1"/>
    </source>
</evidence>
<reference evidence="2" key="1">
    <citation type="journal article" date="2019" name="Int. J. Syst. Evol. Microbiol.">
        <title>The Global Catalogue of Microorganisms (GCM) 10K type strain sequencing project: providing services to taxonomists for standard genome sequencing and annotation.</title>
        <authorList>
            <consortium name="The Broad Institute Genomics Platform"/>
            <consortium name="The Broad Institute Genome Sequencing Center for Infectious Disease"/>
            <person name="Wu L."/>
            <person name="Ma J."/>
        </authorList>
    </citation>
    <scope>NUCLEOTIDE SEQUENCE [LARGE SCALE GENOMIC DNA]</scope>
    <source>
        <strain evidence="2">JCM 16702</strain>
    </source>
</reference>
<organism evidence="1 2">
    <name type="scientific">Actinomadura miaoliensis</name>
    <dbReference type="NCBI Taxonomy" id="430685"/>
    <lineage>
        <taxon>Bacteria</taxon>
        <taxon>Bacillati</taxon>
        <taxon>Actinomycetota</taxon>
        <taxon>Actinomycetes</taxon>
        <taxon>Streptosporangiales</taxon>
        <taxon>Thermomonosporaceae</taxon>
        <taxon>Actinomadura</taxon>
    </lineage>
</organism>
<name>A0ABP7V5F5_9ACTN</name>
<gene>
    <name evidence="1" type="ORF">GCM10022214_10440</name>
</gene>
<dbReference type="Proteomes" id="UP001500683">
    <property type="component" value="Unassembled WGS sequence"/>
</dbReference>
<comment type="caution">
    <text evidence="1">The sequence shown here is derived from an EMBL/GenBank/DDBJ whole genome shotgun (WGS) entry which is preliminary data.</text>
</comment>
<protein>
    <submittedName>
        <fullName evidence="1">Uncharacterized protein</fullName>
    </submittedName>
</protein>
<proteinExistence type="predicted"/>
<keyword evidence="2" id="KW-1185">Reference proteome</keyword>
<evidence type="ECO:0000313" key="2">
    <source>
        <dbReference type="Proteomes" id="UP001500683"/>
    </source>
</evidence>
<accession>A0ABP7V5F5</accession>
<dbReference type="RefSeq" id="WP_344941457.1">
    <property type="nucleotide sequence ID" value="NZ_BAAAZG010000002.1"/>
</dbReference>
<dbReference type="EMBL" id="BAAAZG010000002">
    <property type="protein sequence ID" value="GAA4059787.1"/>
    <property type="molecule type" value="Genomic_DNA"/>
</dbReference>
<sequence>MRNWLEMGAGDFYTTGTQLDMLAEIEGDGYGTIALDEIDAEDGTQQAEVIEFVERADGALFGLTISDEPADDALFSVVAA</sequence>